<feature type="region of interest" description="Disordered" evidence="1">
    <location>
        <begin position="317"/>
        <end position="361"/>
    </location>
</feature>
<feature type="compositionally biased region" description="Polar residues" evidence="1">
    <location>
        <begin position="317"/>
        <end position="332"/>
    </location>
</feature>
<feature type="region of interest" description="Disordered" evidence="1">
    <location>
        <begin position="24"/>
        <end position="45"/>
    </location>
</feature>
<accession>A0A7R9LG27</accession>
<dbReference type="Proteomes" id="UP000759131">
    <property type="component" value="Unassembled WGS sequence"/>
</dbReference>
<dbReference type="PANTHER" id="PTHR15131:SF3">
    <property type="entry name" value="SNRNA-ACTIVATING PROTEIN COMPLEX SUBUNIT 1"/>
    <property type="match status" value="1"/>
</dbReference>
<gene>
    <name evidence="2" type="ORF">OSB1V03_LOCUS18409</name>
</gene>
<keyword evidence="3" id="KW-1185">Reference proteome</keyword>
<reference evidence="2" key="1">
    <citation type="submission" date="2020-11" db="EMBL/GenBank/DDBJ databases">
        <authorList>
            <person name="Tran Van P."/>
        </authorList>
    </citation>
    <scope>NUCLEOTIDE SEQUENCE</scope>
</reference>
<dbReference type="InterPro" id="IPR019188">
    <property type="entry name" value="SNAPC1"/>
</dbReference>
<evidence type="ECO:0000313" key="2">
    <source>
        <dbReference type="EMBL" id="CAD7640898.1"/>
    </source>
</evidence>
<evidence type="ECO:0000256" key="1">
    <source>
        <dbReference type="SAM" id="MobiDB-lite"/>
    </source>
</evidence>
<dbReference type="EMBL" id="CAJPIZ010024388">
    <property type="protein sequence ID" value="CAG2118457.1"/>
    <property type="molecule type" value="Genomic_DNA"/>
</dbReference>
<proteinExistence type="predicted"/>
<evidence type="ECO:0008006" key="4">
    <source>
        <dbReference type="Google" id="ProtNLM"/>
    </source>
</evidence>
<dbReference type="OrthoDB" id="20127at2759"/>
<protein>
    <recommendedName>
        <fullName evidence="4">snRNA-activating protein complex subunit 1</fullName>
    </recommendedName>
</protein>
<dbReference type="GO" id="GO:0043565">
    <property type="term" value="F:sequence-specific DNA binding"/>
    <property type="evidence" value="ECO:0007669"/>
    <property type="project" value="TreeGrafter"/>
</dbReference>
<organism evidence="2">
    <name type="scientific">Medioppia subpectinata</name>
    <dbReference type="NCBI Taxonomy" id="1979941"/>
    <lineage>
        <taxon>Eukaryota</taxon>
        <taxon>Metazoa</taxon>
        <taxon>Ecdysozoa</taxon>
        <taxon>Arthropoda</taxon>
        <taxon>Chelicerata</taxon>
        <taxon>Arachnida</taxon>
        <taxon>Acari</taxon>
        <taxon>Acariformes</taxon>
        <taxon>Sarcoptiformes</taxon>
        <taxon>Oribatida</taxon>
        <taxon>Brachypylina</taxon>
        <taxon>Oppioidea</taxon>
        <taxon>Oppiidae</taxon>
        <taxon>Medioppia</taxon>
    </lineage>
</organism>
<evidence type="ECO:0000313" key="3">
    <source>
        <dbReference type="Proteomes" id="UP000759131"/>
    </source>
</evidence>
<dbReference type="EMBL" id="OC878963">
    <property type="protein sequence ID" value="CAD7640898.1"/>
    <property type="molecule type" value="Genomic_DNA"/>
</dbReference>
<dbReference type="GO" id="GO:0042796">
    <property type="term" value="P:snRNA transcription by RNA polymerase III"/>
    <property type="evidence" value="ECO:0007669"/>
    <property type="project" value="TreeGrafter"/>
</dbReference>
<dbReference type="GO" id="GO:0042795">
    <property type="term" value="P:snRNA transcription by RNA polymerase II"/>
    <property type="evidence" value="ECO:0007669"/>
    <property type="project" value="TreeGrafter"/>
</dbReference>
<sequence>MGCRYIAAGFRQDMETLFNRFCTSEPPEETQPVSSATDGRNGVKTETEVTAEPVLSLRFTRFCEIWREMHFSYIFKFRQNDNEMREFVDEMYLEVLPNVAEDHRLERRVCALYLLYSLYSKQPKLDGQTAAPQKIRINFAYLQQMRDLIETCKQLDQLDVCYVWYKLLSMGAIHFVHVSRLMGPLFIRNSRVTNETQTKTDFLIDQFQTSLMAPLDELSHIHEKYRAMKEAIVDESPQLEPQFKHVDHINDNQFELTKAQMYNLAKEFSNTTVKTSTNTAANDETEECDELNDKTYDAIGEKRRKLKEKAFGFGNASNNTMEKTETTDQITDADNKRKKKSTTIAGKKRGRPKVARITDQL</sequence>
<dbReference type="AlphaFoldDB" id="A0A7R9LG27"/>
<dbReference type="Pfam" id="PF09808">
    <property type="entry name" value="SNAPC1"/>
    <property type="match status" value="1"/>
</dbReference>
<name>A0A7R9LG27_9ACAR</name>
<dbReference type="PANTHER" id="PTHR15131">
    <property type="entry name" value="SMALL NUCLEAR RNA ACTIVATING COMPLEX, POLYPEPTIDE 1"/>
    <property type="match status" value="1"/>
</dbReference>
<feature type="compositionally biased region" description="Basic residues" evidence="1">
    <location>
        <begin position="336"/>
        <end position="354"/>
    </location>
</feature>
<dbReference type="GO" id="GO:0019185">
    <property type="term" value="C:snRNA-activating protein complex"/>
    <property type="evidence" value="ECO:0007669"/>
    <property type="project" value="TreeGrafter"/>
</dbReference>